<dbReference type="GO" id="GO:0005886">
    <property type="term" value="C:plasma membrane"/>
    <property type="evidence" value="ECO:0007669"/>
    <property type="project" value="UniProtKB-SubCell"/>
</dbReference>
<evidence type="ECO:0000256" key="3">
    <source>
        <dbReference type="ARBA" id="ARBA00021717"/>
    </source>
</evidence>
<keyword evidence="11" id="KW-0282">Flagellum</keyword>
<feature type="transmembrane region" description="Helical" evidence="10">
    <location>
        <begin position="93"/>
        <end position="117"/>
    </location>
</feature>
<evidence type="ECO:0000256" key="5">
    <source>
        <dbReference type="ARBA" id="ARBA00022692"/>
    </source>
</evidence>
<sequence>MSAVHYSEAQMLEWVGRFMWPLLRVGSLFISLPVFTSHGVPARARLILAVVISLALAPAVPTPPAIALFSLEGFATVAQQLFIGVLTGYILQLVYATTVYGGNIVSLSMGLGFASLIDPQTGVQVPVVAQIYLILTTLIFLGTDGHLLLIEMLADSFQTIPVGVDGIGLPALKALLAWSSLVFSGGILMALPIMSVLLFITIGMGVATRAAPQLSIFSVGFPLTIGAGLFLLWSLIPEAVQNAARLLREAYGLVRSFLLV</sequence>
<evidence type="ECO:0000256" key="2">
    <source>
        <dbReference type="ARBA" id="ARBA00009772"/>
    </source>
</evidence>
<evidence type="ECO:0000313" key="11">
    <source>
        <dbReference type="EMBL" id="BBL71502.1"/>
    </source>
</evidence>
<dbReference type="PANTHER" id="PTHR30065:SF8">
    <property type="entry name" value="FLAGELLAR BIOSYNTHETIC PROTEIN FLIR"/>
    <property type="match status" value="1"/>
</dbReference>
<keyword evidence="7 10" id="KW-0472">Membrane</keyword>
<accession>A0A8D4VRZ4</accession>
<feature type="transmembrane region" description="Helical" evidence="10">
    <location>
        <begin position="214"/>
        <end position="236"/>
    </location>
</feature>
<feature type="transmembrane region" description="Helical" evidence="10">
    <location>
        <begin position="187"/>
        <end position="207"/>
    </location>
</feature>
<dbReference type="EMBL" id="AP019782">
    <property type="protein sequence ID" value="BBL71502.1"/>
    <property type="molecule type" value="Genomic_DNA"/>
</dbReference>
<keyword evidence="6 10" id="KW-1133">Transmembrane helix</keyword>
<evidence type="ECO:0000256" key="4">
    <source>
        <dbReference type="ARBA" id="ARBA00022475"/>
    </source>
</evidence>
<comment type="subcellular location">
    <subcellularLocation>
        <location evidence="10">Cell membrane</location>
        <topology evidence="10">Multi-pass membrane protein</topology>
    </subcellularLocation>
    <subcellularLocation>
        <location evidence="10">Bacterial flagellum basal body</location>
    </subcellularLocation>
</comment>
<protein>
    <recommendedName>
        <fullName evidence="3 9">Flagellar biosynthetic protein FliR</fullName>
    </recommendedName>
</protein>
<dbReference type="InterPro" id="IPR002010">
    <property type="entry name" value="T3SS_IM_R"/>
</dbReference>
<evidence type="ECO:0000256" key="10">
    <source>
        <dbReference type="RuleBase" id="RU362071"/>
    </source>
</evidence>
<dbReference type="Proteomes" id="UP000824988">
    <property type="component" value="Chromosome"/>
</dbReference>
<comment type="function">
    <text evidence="1 10">Role in flagellar biosynthesis.</text>
</comment>
<keyword evidence="11" id="KW-0969">Cilium</keyword>
<evidence type="ECO:0000256" key="9">
    <source>
        <dbReference type="NCBIfam" id="TIGR01400"/>
    </source>
</evidence>
<keyword evidence="12" id="KW-1185">Reference proteome</keyword>
<feature type="transmembrane region" description="Helical" evidence="10">
    <location>
        <begin position="18"/>
        <end position="35"/>
    </location>
</feature>
<dbReference type="InterPro" id="IPR006303">
    <property type="entry name" value="FliR"/>
</dbReference>
<keyword evidence="4 10" id="KW-1003">Cell membrane</keyword>
<keyword evidence="11" id="KW-0966">Cell projection</keyword>
<dbReference type="Pfam" id="PF01311">
    <property type="entry name" value="Bac_export_1"/>
    <property type="match status" value="1"/>
</dbReference>
<comment type="similarity">
    <text evidence="2 10">Belongs to the FliR/MopE/SpaR family.</text>
</comment>
<evidence type="ECO:0000256" key="7">
    <source>
        <dbReference type="ARBA" id="ARBA00023136"/>
    </source>
</evidence>
<keyword evidence="8 10" id="KW-0975">Bacterial flagellum</keyword>
<keyword evidence="5 10" id="KW-0812">Transmembrane</keyword>
<dbReference type="GO" id="GO:0009425">
    <property type="term" value="C:bacterial-type flagellum basal body"/>
    <property type="evidence" value="ECO:0007669"/>
    <property type="project" value="UniProtKB-SubCell"/>
</dbReference>
<dbReference type="NCBIfam" id="TIGR01400">
    <property type="entry name" value="fliR"/>
    <property type="match status" value="1"/>
</dbReference>
<feature type="transmembrane region" description="Helical" evidence="10">
    <location>
        <begin position="129"/>
        <end position="150"/>
    </location>
</feature>
<dbReference type="KEGG" id="moz:MoryE10_21080"/>
<dbReference type="PANTHER" id="PTHR30065">
    <property type="entry name" value="FLAGELLAR BIOSYNTHETIC PROTEIN FLIR"/>
    <property type="match status" value="1"/>
</dbReference>
<gene>
    <name evidence="11" type="primary">fliR</name>
    <name evidence="11" type="ORF">MoryE10_21080</name>
</gene>
<name>A0A8D4VRZ4_9GAMM</name>
<reference evidence="11" key="1">
    <citation type="submission" date="2019-06" db="EMBL/GenBank/DDBJ databases">
        <title>Complete genome sequence of Methylogaea oryzae strain JCM16910.</title>
        <authorList>
            <person name="Asakawa S."/>
        </authorList>
    </citation>
    <scope>NUCLEOTIDE SEQUENCE</scope>
    <source>
        <strain evidence="11">E10</strain>
    </source>
</reference>
<proteinExistence type="inferred from homology"/>
<evidence type="ECO:0000313" key="12">
    <source>
        <dbReference type="Proteomes" id="UP000824988"/>
    </source>
</evidence>
<feature type="transmembrane region" description="Helical" evidence="10">
    <location>
        <begin position="42"/>
        <end position="60"/>
    </location>
</feature>
<dbReference type="GO" id="GO:0006605">
    <property type="term" value="P:protein targeting"/>
    <property type="evidence" value="ECO:0007669"/>
    <property type="project" value="UniProtKB-UniRule"/>
</dbReference>
<dbReference type="AlphaFoldDB" id="A0A8D4VRZ4"/>
<evidence type="ECO:0000256" key="1">
    <source>
        <dbReference type="ARBA" id="ARBA00002578"/>
    </source>
</evidence>
<organism evidence="11 12">
    <name type="scientific">Methylogaea oryzae</name>
    <dbReference type="NCBI Taxonomy" id="1295382"/>
    <lineage>
        <taxon>Bacteria</taxon>
        <taxon>Pseudomonadati</taxon>
        <taxon>Pseudomonadota</taxon>
        <taxon>Gammaproteobacteria</taxon>
        <taxon>Methylococcales</taxon>
        <taxon>Methylococcaceae</taxon>
        <taxon>Methylogaea</taxon>
    </lineage>
</organism>
<evidence type="ECO:0000256" key="6">
    <source>
        <dbReference type="ARBA" id="ARBA00022989"/>
    </source>
</evidence>
<dbReference type="GO" id="GO:0044780">
    <property type="term" value="P:bacterial-type flagellum assembly"/>
    <property type="evidence" value="ECO:0007669"/>
    <property type="project" value="UniProtKB-UniRule"/>
</dbReference>
<evidence type="ECO:0000256" key="8">
    <source>
        <dbReference type="ARBA" id="ARBA00023143"/>
    </source>
</evidence>